<evidence type="ECO:0000313" key="1">
    <source>
        <dbReference type="EMBL" id="KMP02252.1"/>
    </source>
</evidence>
<name>A0A0J7AXV7_COCIT</name>
<dbReference type="AlphaFoldDB" id="A0A0J7AXV7"/>
<evidence type="ECO:0000313" key="2">
    <source>
        <dbReference type="Proteomes" id="UP000054565"/>
    </source>
</evidence>
<dbReference type="Proteomes" id="UP000054565">
    <property type="component" value="Unassembled WGS sequence"/>
</dbReference>
<accession>A0A0J7AXV7</accession>
<reference evidence="2" key="1">
    <citation type="journal article" date="2010" name="Genome Res.">
        <title>Population genomic sequencing of Coccidioides fungi reveals recent hybridization and transposon control.</title>
        <authorList>
            <person name="Neafsey D.E."/>
            <person name="Barker B.M."/>
            <person name="Sharpton T.J."/>
            <person name="Stajich J.E."/>
            <person name="Park D.J."/>
            <person name="Whiston E."/>
            <person name="Hung C.-Y."/>
            <person name="McMahan C."/>
            <person name="White J."/>
            <person name="Sykes S."/>
            <person name="Heiman D."/>
            <person name="Young S."/>
            <person name="Zeng Q."/>
            <person name="Abouelleil A."/>
            <person name="Aftuck L."/>
            <person name="Bessette D."/>
            <person name="Brown A."/>
            <person name="FitzGerald M."/>
            <person name="Lui A."/>
            <person name="Macdonald J.P."/>
            <person name="Priest M."/>
            <person name="Orbach M.J."/>
            <person name="Galgiani J.N."/>
            <person name="Kirkland T.N."/>
            <person name="Cole G.T."/>
            <person name="Birren B.W."/>
            <person name="Henn M.R."/>
            <person name="Taylor J.W."/>
            <person name="Rounsley S.D."/>
        </authorList>
    </citation>
    <scope>NUCLEOTIDE SEQUENCE [LARGE SCALE GENOMIC DNA]</scope>
    <source>
        <strain evidence="2">RMSCC 2394</strain>
    </source>
</reference>
<gene>
    <name evidence="1" type="ORF">CIRG_10075</name>
</gene>
<dbReference type="EMBL" id="DS028102">
    <property type="protein sequence ID" value="KMP02252.1"/>
    <property type="molecule type" value="Genomic_DNA"/>
</dbReference>
<organism evidence="1 2">
    <name type="scientific">Coccidioides immitis RMSCC 2394</name>
    <dbReference type="NCBI Taxonomy" id="404692"/>
    <lineage>
        <taxon>Eukaryota</taxon>
        <taxon>Fungi</taxon>
        <taxon>Dikarya</taxon>
        <taxon>Ascomycota</taxon>
        <taxon>Pezizomycotina</taxon>
        <taxon>Eurotiomycetes</taxon>
        <taxon>Eurotiomycetidae</taxon>
        <taxon>Onygenales</taxon>
        <taxon>Onygenaceae</taxon>
        <taxon>Coccidioides</taxon>
    </lineage>
</organism>
<proteinExistence type="predicted"/>
<sequence length="57" mass="6121">MRNQGVISILHPLETPLGHVGKRYPEALVSSIADDAVVVGVAGRQLDGEFEDHQQGL</sequence>
<protein>
    <submittedName>
        <fullName evidence="1">Uncharacterized protein</fullName>
    </submittedName>
</protein>